<gene>
    <name evidence="1" type="ORF">OS493_013666</name>
</gene>
<evidence type="ECO:0000313" key="1">
    <source>
        <dbReference type="EMBL" id="KAJ7392285.1"/>
    </source>
</evidence>
<sequence>MLFRGQDEQQYNRATSKDIIKFLYKHLENLVSDLGHDYDTLLDSTSLPSTVGDEIDIGNGKTYKLGSKSSGSIIVANDFTQGTGKVTITGGDDRNSLNAVVIGAGSDTPVEIQMGPHDLIITGARPSEVVFYLNDGYVHLKDSRQRDLIQRWNYYPNCKNLISKHSSQATRTPRSRMVENTEIIFDCPRYVNSKFREYRDFTPYSVSYDSLTGNKLKLNCPYNKEDVIILVTSGPVIGWNSIQVMLTPDPWHGYTTTRLSNDGKSKKFDLKMLANAFRFQFKASIQFRNGLVTDGEICRFVIGKFQMTNPQYRLPRDF</sequence>
<dbReference type="AlphaFoldDB" id="A0A9X0A3C8"/>
<organism evidence="1 2">
    <name type="scientific">Desmophyllum pertusum</name>
    <dbReference type="NCBI Taxonomy" id="174260"/>
    <lineage>
        <taxon>Eukaryota</taxon>
        <taxon>Metazoa</taxon>
        <taxon>Cnidaria</taxon>
        <taxon>Anthozoa</taxon>
        <taxon>Hexacorallia</taxon>
        <taxon>Scleractinia</taxon>
        <taxon>Caryophylliina</taxon>
        <taxon>Caryophylliidae</taxon>
        <taxon>Desmophyllum</taxon>
    </lineage>
</organism>
<dbReference type="EMBL" id="MU825402">
    <property type="protein sequence ID" value="KAJ7392285.1"/>
    <property type="molecule type" value="Genomic_DNA"/>
</dbReference>
<proteinExistence type="predicted"/>
<comment type="caution">
    <text evidence="1">The sequence shown here is derived from an EMBL/GenBank/DDBJ whole genome shotgun (WGS) entry which is preliminary data.</text>
</comment>
<reference evidence="1" key="1">
    <citation type="submission" date="2023-01" db="EMBL/GenBank/DDBJ databases">
        <title>Genome assembly of the deep-sea coral Lophelia pertusa.</title>
        <authorList>
            <person name="Herrera S."/>
            <person name="Cordes E."/>
        </authorList>
    </citation>
    <scope>NUCLEOTIDE SEQUENCE</scope>
    <source>
        <strain evidence="1">USNM1676648</strain>
        <tissue evidence="1">Polyp</tissue>
    </source>
</reference>
<feature type="non-terminal residue" evidence="1">
    <location>
        <position position="318"/>
    </location>
</feature>
<evidence type="ECO:0000313" key="2">
    <source>
        <dbReference type="Proteomes" id="UP001163046"/>
    </source>
</evidence>
<dbReference type="Proteomes" id="UP001163046">
    <property type="component" value="Unassembled WGS sequence"/>
</dbReference>
<protein>
    <submittedName>
        <fullName evidence="1">Uncharacterized protein</fullName>
    </submittedName>
</protein>
<keyword evidence="2" id="KW-1185">Reference proteome</keyword>
<accession>A0A9X0A3C8</accession>
<name>A0A9X0A3C8_9CNID</name>